<comment type="caution">
    <text evidence="1">The sequence shown here is derived from an EMBL/GenBank/DDBJ whole genome shotgun (WGS) entry which is preliminary data.</text>
</comment>
<evidence type="ECO:0000313" key="2">
    <source>
        <dbReference type="Proteomes" id="UP000689195"/>
    </source>
</evidence>
<name>A0A8S1XLG4_9CILI</name>
<dbReference type="Proteomes" id="UP000689195">
    <property type="component" value="Unassembled WGS sequence"/>
</dbReference>
<evidence type="ECO:0000313" key="1">
    <source>
        <dbReference type="EMBL" id="CAD8201983.1"/>
    </source>
</evidence>
<gene>
    <name evidence="1" type="ORF">PPENT_87.1.T1290150</name>
</gene>
<keyword evidence="2" id="KW-1185">Reference proteome</keyword>
<dbReference type="AlphaFoldDB" id="A0A8S1XLG4"/>
<sequence length="63" mass="7596">MEKQKLLCCKQFLRQQLQAKLQLQQKIMKSLTNYKKLHEIVEEKRYINNLILKSSSNVTYLLL</sequence>
<accession>A0A8S1XLG4</accession>
<organism evidence="1 2">
    <name type="scientific">Paramecium pentaurelia</name>
    <dbReference type="NCBI Taxonomy" id="43138"/>
    <lineage>
        <taxon>Eukaryota</taxon>
        <taxon>Sar</taxon>
        <taxon>Alveolata</taxon>
        <taxon>Ciliophora</taxon>
        <taxon>Intramacronucleata</taxon>
        <taxon>Oligohymenophorea</taxon>
        <taxon>Peniculida</taxon>
        <taxon>Parameciidae</taxon>
        <taxon>Paramecium</taxon>
    </lineage>
</organism>
<protein>
    <submittedName>
        <fullName evidence="1">Uncharacterized protein</fullName>
    </submittedName>
</protein>
<dbReference type="EMBL" id="CAJJDO010000129">
    <property type="protein sequence ID" value="CAD8201983.1"/>
    <property type="molecule type" value="Genomic_DNA"/>
</dbReference>
<proteinExistence type="predicted"/>
<reference evidence="1" key="1">
    <citation type="submission" date="2021-01" db="EMBL/GenBank/DDBJ databases">
        <authorList>
            <consortium name="Genoscope - CEA"/>
            <person name="William W."/>
        </authorList>
    </citation>
    <scope>NUCLEOTIDE SEQUENCE</scope>
</reference>